<evidence type="ECO:0000313" key="3">
    <source>
        <dbReference type="EMBL" id="GGZ45503.1"/>
    </source>
</evidence>
<dbReference type="Proteomes" id="UP000615593">
    <property type="component" value="Unassembled WGS sequence"/>
</dbReference>
<evidence type="ECO:0000259" key="1">
    <source>
        <dbReference type="Pfam" id="PF18651"/>
    </source>
</evidence>
<dbReference type="InterPro" id="IPR045474">
    <property type="entry name" value="GEVED"/>
</dbReference>
<protein>
    <submittedName>
        <fullName evidence="3">Uncharacterized protein</fullName>
    </submittedName>
</protein>
<keyword evidence="4" id="KW-1185">Reference proteome</keyword>
<dbReference type="InterPro" id="IPR040683">
    <property type="entry name" value="CshA_NR2"/>
</dbReference>
<dbReference type="EMBL" id="BMWY01000001">
    <property type="protein sequence ID" value="GGZ45503.1"/>
    <property type="molecule type" value="Genomic_DNA"/>
</dbReference>
<reference evidence="4" key="1">
    <citation type="journal article" date="2019" name="Int. J. Syst. Evol. Microbiol.">
        <title>The Global Catalogue of Microorganisms (GCM) 10K type strain sequencing project: providing services to taxonomists for standard genome sequencing and annotation.</title>
        <authorList>
            <consortium name="The Broad Institute Genomics Platform"/>
            <consortium name="The Broad Institute Genome Sequencing Center for Infectious Disease"/>
            <person name="Wu L."/>
            <person name="Ma J."/>
        </authorList>
    </citation>
    <scope>NUCLEOTIDE SEQUENCE [LARGE SCALE GENOMIC DNA]</scope>
    <source>
        <strain evidence="4">KCTC 12708</strain>
    </source>
</reference>
<name>A0ABQ3BLF9_9FLAO</name>
<evidence type="ECO:0000259" key="2">
    <source>
        <dbReference type="Pfam" id="PF20009"/>
    </source>
</evidence>
<feature type="domain" description="Surface adhesin CshA non-repetitive" evidence="1">
    <location>
        <begin position="36"/>
        <end position="253"/>
    </location>
</feature>
<organism evidence="3 4">
    <name type="scientific">Mesonia mobilis</name>
    <dbReference type="NCBI Taxonomy" id="369791"/>
    <lineage>
        <taxon>Bacteria</taxon>
        <taxon>Pseudomonadati</taxon>
        <taxon>Bacteroidota</taxon>
        <taxon>Flavobacteriia</taxon>
        <taxon>Flavobacteriales</taxon>
        <taxon>Flavobacteriaceae</taxon>
        <taxon>Mesonia</taxon>
    </lineage>
</organism>
<evidence type="ECO:0000313" key="4">
    <source>
        <dbReference type="Proteomes" id="UP000615593"/>
    </source>
</evidence>
<dbReference type="Pfam" id="PF20009">
    <property type="entry name" value="GEVED"/>
    <property type="match status" value="1"/>
</dbReference>
<proteinExistence type="predicted"/>
<sequence length="470" mass="50908">MLALLLFVSFSSNAQCYPGNIVTSTFATGGTGNYLNRIIWLTWGAQSSADTYGLTNQILNDGETSYASIQLSQNKYFCLQATINNVSPASSIRSYIPGNYNGDSMDNLYNIGGAGNNNQMVAGIINANSGTTVHFTVNCEASLDGNPVRIKGLVIADAESLSSSEELKVSADGDWKVIEVKKNIGAGSYEIEKNNIAGTVQEVHLFNGNDNNTAAITVLSFNESAYDTEANNYEISFNVEVKGAGLTAIALGLLMPDLDRGDAPESYGEALHIIDNTEFSSDQISLSTTVNLNTSTYTPATEIPATNISYLGSTPPDRDFNTQYSVNALGDDNDGGPTAEEDVLPANLKRFYYRNFNYVAGETFQIDVPYTTVDPSYLQAWIDFNVNGTFEAGEGVMQALTPGTGTATLSWTVPNDVKILPTYLRLRLSDNYYGMLTPENTLLKGEVEDHRMYVVKPAMVNPFIPSVTQE</sequence>
<comment type="caution">
    <text evidence="3">The sequence shown here is derived from an EMBL/GenBank/DDBJ whole genome shotgun (WGS) entry which is preliminary data.</text>
</comment>
<feature type="domain" description="GEVED" evidence="2">
    <location>
        <begin position="377"/>
        <end position="451"/>
    </location>
</feature>
<accession>A0ABQ3BLF9</accession>
<gene>
    <name evidence="3" type="ORF">GCM10008088_03430</name>
</gene>
<dbReference type="Pfam" id="PF18651">
    <property type="entry name" value="CshA_NR2"/>
    <property type="match status" value="1"/>
</dbReference>